<dbReference type="CDD" id="cd08000">
    <property type="entry name" value="NGN"/>
    <property type="match status" value="1"/>
</dbReference>
<dbReference type="InterPro" id="IPR006645">
    <property type="entry name" value="NGN-like_dom"/>
</dbReference>
<dbReference type="Gene3D" id="3.30.70.940">
    <property type="entry name" value="NusG, N-terminal domain"/>
    <property type="match status" value="1"/>
</dbReference>
<gene>
    <name evidence="3" type="ORF">J2T09_002339</name>
</gene>
<name>A0ABT9PT00_9HYPH</name>
<proteinExistence type="predicted"/>
<evidence type="ECO:0000313" key="4">
    <source>
        <dbReference type="Proteomes" id="UP001241472"/>
    </source>
</evidence>
<dbReference type="Pfam" id="PF02357">
    <property type="entry name" value="NusG"/>
    <property type="match status" value="1"/>
</dbReference>
<dbReference type="SMART" id="SM00738">
    <property type="entry name" value="NGN"/>
    <property type="match status" value="1"/>
</dbReference>
<evidence type="ECO:0000259" key="2">
    <source>
        <dbReference type="SMART" id="SM00738"/>
    </source>
</evidence>
<dbReference type="Proteomes" id="UP001241472">
    <property type="component" value="Unassembled WGS sequence"/>
</dbReference>
<reference evidence="3 4" key="1">
    <citation type="submission" date="2023-07" db="EMBL/GenBank/DDBJ databases">
        <title>Sorghum-associated microbial communities from plants grown in Nebraska, USA.</title>
        <authorList>
            <person name="Schachtman D."/>
        </authorList>
    </citation>
    <scope>NUCLEOTIDE SEQUENCE [LARGE SCALE GENOMIC DNA]</scope>
    <source>
        <strain evidence="3 4">DS1307</strain>
    </source>
</reference>
<organism evidence="3 4">
    <name type="scientific">Neorhizobium huautlense</name>
    <dbReference type="NCBI Taxonomy" id="67774"/>
    <lineage>
        <taxon>Bacteria</taxon>
        <taxon>Pseudomonadati</taxon>
        <taxon>Pseudomonadota</taxon>
        <taxon>Alphaproteobacteria</taxon>
        <taxon>Hyphomicrobiales</taxon>
        <taxon>Rhizobiaceae</taxon>
        <taxon>Rhizobium/Agrobacterium group</taxon>
        <taxon>Neorhizobium</taxon>
    </lineage>
</organism>
<evidence type="ECO:0000313" key="3">
    <source>
        <dbReference type="EMBL" id="MDP9837587.1"/>
    </source>
</evidence>
<keyword evidence="1" id="KW-0804">Transcription</keyword>
<dbReference type="EMBL" id="JAUSRF010000006">
    <property type="protein sequence ID" value="MDP9837587.1"/>
    <property type="molecule type" value="Genomic_DNA"/>
</dbReference>
<dbReference type="SUPFAM" id="SSF82679">
    <property type="entry name" value="N-utilization substance G protein NusG, N-terminal domain"/>
    <property type="match status" value="1"/>
</dbReference>
<dbReference type="InterPro" id="IPR036735">
    <property type="entry name" value="NGN_dom_sf"/>
</dbReference>
<evidence type="ECO:0000256" key="1">
    <source>
        <dbReference type="ARBA" id="ARBA00023163"/>
    </source>
</evidence>
<feature type="domain" description="NusG-like N-terminal" evidence="2">
    <location>
        <begin position="46"/>
        <end position="149"/>
    </location>
</feature>
<keyword evidence="4" id="KW-1185">Reference proteome</keyword>
<dbReference type="RefSeq" id="WP_306834439.1">
    <property type="nucleotide sequence ID" value="NZ_JAUSRF010000006.1"/>
</dbReference>
<sequence>MMMQHKTLTGSPIGTAREGFYDRMRRIAARNLLAASRERWAESAESARWFCIHVDKGKEFVVEKDLLDVNVDAFVAREKWVSVRKGRKIEGERAYMAGYVLVRLKPSPEAFYGLRHHRHVVAIVGRNDGHYHVIRDEDVAVFKSIFEKADTSRMPCDKSFRDGDTAEITHGPFNGFCCLIMKVEWCREAWASVTIDMSGRLFPIARIPLAFLQKL</sequence>
<comment type="caution">
    <text evidence="3">The sequence shown here is derived from an EMBL/GenBank/DDBJ whole genome shotgun (WGS) entry which is preliminary data.</text>
</comment>
<protein>
    <submittedName>
        <fullName evidence="3">Transcriptional antiterminator NusG</fullName>
    </submittedName>
</protein>
<accession>A0ABT9PT00</accession>